<evidence type="ECO:0000259" key="1">
    <source>
        <dbReference type="PROSITE" id="PS50943"/>
    </source>
</evidence>
<name>A0A0N0C5H3_9BACL</name>
<dbReference type="RefSeq" id="WP_053780079.1">
    <property type="nucleotide sequence ID" value="NZ_LITU01000042.1"/>
</dbReference>
<dbReference type="InterPro" id="IPR001387">
    <property type="entry name" value="Cro/C1-type_HTH"/>
</dbReference>
<dbReference type="GO" id="GO:0003677">
    <property type="term" value="F:DNA binding"/>
    <property type="evidence" value="ECO:0007669"/>
    <property type="project" value="InterPro"/>
</dbReference>
<dbReference type="PATRIC" id="fig|1705561.3.peg.1092"/>
<sequence>MEPTTTIRSFIEDYIRKQGYTLQYFADISGVNAGTLSAIIKGTRPIAMAQLDLITKGMKLEEGHFYEIYGAECFVESAPHWRRLEPFLQRCAELDKLECIQRVIQQVTDDRSYISELFEMAESMLERGQKKAARMLYECVAECEKYQHSERLALCQYRIFTLSLGQDQHENLRAAVHFEPYINRLDEERQLDAIRELANLYASLNYWDKVFQLADELLQRVKFLEQYKNKKKGIDNISISKHPLFTYKYYAYLIMATVWSERKDYEKALKYISLYSNIVIEEPTSEEQLFIKRFKDWAEVNTYSCKLMMGDMDALNSYLDFIEVNENETLLGLVKVIEAANLYHLNIDHALRRFDMLIHKFFNELNYQSSYSTIIKNKQYTNFWGKLALYQLTKGRYQEGFRNLINCLTIAQKIKDDSTVIYCVGLFEEYRCHASESIESQYKDIVKEAYGRYEKKGNVGIGINVV</sequence>
<keyword evidence="3" id="KW-1185">Reference proteome</keyword>
<dbReference type="SMART" id="SM00530">
    <property type="entry name" value="HTH_XRE"/>
    <property type="match status" value="1"/>
</dbReference>
<dbReference type="AlphaFoldDB" id="A0A0N0C5H3"/>
<dbReference type="EMBL" id="LITU01000042">
    <property type="protein sequence ID" value="KOY17244.1"/>
    <property type="molecule type" value="Genomic_DNA"/>
</dbReference>
<reference evidence="2 3" key="1">
    <citation type="submission" date="2015-08" db="EMBL/GenBank/DDBJ databases">
        <title>Draft genome sequence of cellulolytic and xylanolytic Paenibacillus sp. A59, isolated from a decaying forest soil from Patagonia, Argentina.</title>
        <authorList>
            <person name="Ghio S."/>
            <person name="Caceres A.M."/>
            <person name="Talia P."/>
            <person name="Grasso D."/>
            <person name="Campos E."/>
        </authorList>
    </citation>
    <scope>NUCLEOTIDE SEQUENCE [LARGE SCALE GENOMIC DNA]</scope>
    <source>
        <strain evidence="2 3">A59</strain>
    </source>
</reference>
<proteinExistence type="predicted"/>
<dbReference type="Proteomes" id="UP000037688">
    <property type="component" value="Unassembled WGS sequence"/>
</dbReference>
<accession>A0A0N0C5H3</accession>
<dbReference type="PROSITE" id="PS50943">
    <property type="entry name" value="HTH_CROC1"/>
    <property type="match status" value="1"/>
</dbReference>
<dbReference type="OrthoDB" id="2470416at2"/>
<protein>
    <recommendedName>
        <fullName evidence="1">HTH cro/C1-type domain-containing protein</fullName>
    </recommendedName>
</protein>
<dbReference type="InterPro" id="IPR010982">
    <property type="entry name" value="Lambda_DNA-bd_dom_sf"/>
</dbReference>
<dbReference type="SUPFAM" id="SSF47413">
    <property type="entry name" value="lambda repressor-like DNA-binding domains"/>
    <property type="match status" value="1"/>
</dbReference>
<comment type="caution">
    <text evidence="2">The sequence shown here is derived from an EMBL/GenBank/DDBJ whole genome shotgun (WGS) entry which is preliminary data.</text>
</comment>
<gene>
    <name evidence="2" type="ORF">AMS66_06830</name>
</gene>
<evidence type="ECO:0000313" key="3">
    <source>
        <dbReference type="Proteomes" id="UP000037688"/>
    </source>
</evidence>
<evidence type="ECO:0000313" key="2">
    <source>
        <dbReference type="EMBL" id="KOY17244.1"/>
    </source>
</evidence>
<feature type="domain" description="HTH cro/C1-type" evidence="1">
    <location>
        <begin position="11"/>
        <end position="65"/>
    </location>
</feature>
<organism evidence="2 3">
    <name type="scientific">Paenibacillus xylanivorans</name>
    <dbReference type="NCBI Taxonomy" id="1705561"/>
    <lineage>
        <taxon>Bacteria</taxon>
        <taxon>Bacillati</taxon>
        <taxon>Bacillota</taxon>
        <taxon>Bacilli</taxon>
        <taxon>Bacillales</taxon>
        <taxon>Paenibacillaceae</taxon>
        <taxon>Paenibacillus</taxon>
    </lineage>
</organism>